<dbReference type="Proteomes" id="UP000267448">
    <property type="component" value="Unassembled WGS sequence"/>
</dbReference>
<name>A0A3S0KWL5_9GAMM</name>
<comment type="caution">
    <text evidence="2">The sequence shown here is derived from an EMBL/GenBank/DDBJ whole genome shotgun (WGS) entry which is preliminary data.</text>
</comment>
<keyword evidence="2" id="KW-0675">Receptor</keyword>
<dbReference type="OrthoDB" id="6399476at2"/>
<organism evidence="2 3">
    <name type="scientific">Shewanella canadensis</name>
    <dbReference type="NCBI Taxonomy" id="271096"/>
    <lineage>
        <taxon>Bacteria</taxon>
        <taxon>Pseudomonadati</taxon>
        <taxon>Pseudomonadota</taxon>
        <taxon>Gammaproteobacteria</taxon>
        <taxon>Alteromonadales</taxon>
        <taxon>Shewanellaceae</taxon>
        <taxon>Shewanella</taxon>
    </lineage>
</organism>
<accession>A0A3S0KWL5</accession>
<keyword evidence="1" id="KW-0812">Transmembrane</keyword>
<dbReference type="RefSeq" id="WP_126519220.1">
    <property type="nucleotide sequence ID" value="NZ_RXNU01000002.1"/>
</dbReference>
<keyword evidence="3" id="KW-1185">Reference proteome</keyword>
<feature type="transmembrane region" description="Helical" evidence="1">
    <location>
        <begin position="86"/>
        <end position="104"/>
    </location>
</feature>
<gene>
    <name evidence="2" type="ORF">EKG38_05365</name>
</gene>
<proteinExistence type="predicted"/>
<protein>
    <submittedName>
        <fullName evidence="2">V3/V1b-type arginine vasotocin receptor</fullName>
    </submittedName>
</protein>
<evidence type="ECO:0000256" key="1">
    <source>
        <dbReference type="SAM" id="Phobius"/>
    </source>
</evidence>
<evidence type="ECO:0000313" key="2">
    <source>
        <dbReference type="EMBL" id="RTR40150.1"/>
    </source>
</evidence>
<dbReference type="EMBL" id="RXNU01000002">
    <property type="protein sequence ID" value="RTR40150.1"/>
    <property type="molecule type" value="Genomic_DNA"/>
</dbReference>
<evidence type="ECO:0000313" key="3">
    <source>
        <dbReference type="Proteomes" id="UP000267448"/>
    </source>
</evidence>
<reference evidence="2 3" key="1">
    <citation type="submission" date="2018-12" db="EMBL/GenBank/DDBJ databases">
        <authorList>
            <person name="Yu L."/>
        </authorList>
    </citation>
    <scope>NUCLEOTIDE SEQUENCE [LARGE SCALE GENOMIC DNA]</scope>
    <source>
        <strain evidence="2 3">HAW-EB2</strain>
    </source>
</reference>
<feature type="transmembrane region" description="Helical" evidence="1">
    <location>
        <begin position="18"/>
        <end position="35"/>
    </location>
</feature>
<keyword evidence="1" id="KW-0472">Membrane</keyword>
<dbReference type="AlphaFoldDB" id="A0A3S0KWL5"/>
<sequence length="178" mass="20147">MSSILEVINSYSPFEQSLIGSAVFLFSSWLVRLIFKKAKNSGAHLFHEYSKIDVVKHTLHKEYINTNNMQFSTFGSSMALLHASRWVIKALLISVFFVGLSSILKGDWLYVVASWFSFNCILEANSWVKDSSSDECVSHVPEDVKNDIYNRLKPQLNEHVESGTNKTLKSDPVVEPAQ</sequence>
<keyword evidence="1" id="KW-1133">Transmembrane helix</keyword>